<sequence length="197" mass="21886">MFSWLWALPSLVFATCVHTFEIRGTVYPLVSTVEKMEPLIVQLNGGEQTTFVLSDGSFVFRDVPPDRYVVNILSTQFLFSQYKVDVGADGLIRALEYKYPGAPQLRANYPLVVEPVKQFDYFEQREKLNLLGLILNPSFLTIAVPIGLLYLLPKLTEGMDPEEMKKAQEEMGAANPSSLLAGMLGGGQTNADDSDDD</sequence>
<gene>
    <name evidence="1" type="ORF">PsorP6_005368</name>
</gene>
<proteinExistence type="predicted"/>
<reference evidence="1 2" key="1">
    <citation type="journal article" date="2022" name="bioRxiv">
        <title>The genome of the oomycete Peronosclerospora sorghi, a cosmopolitan pathogen of maize and sorghum, is inflated with dispersed pseudogenes.</title>
        <authorList>
            <person name="Fletcher K."/>
            <person name="Martin F."/>
            <person name="Isakeit T."/>
            <person name="Cavanaugh K."/>
            <person name="Magill C."/>
            <person name="Michelmore R."/>
        </authorList>
    </citation>
    <scope>NUCLEOTIDE SEQUENCE [LARGE SCALE GENOMIC DNA]</scope>
    <source>
        <strain evidence="1">P6</strain>
    </source>
</reference>
<protein>
    <submittedName>
        <fullName evidence="1">Uncharacterized protein</fullName>
    </submittedName>
</protein>
<name>A0ACC0W6D1_9STRA</name>
<comment type="caution">
    <text evidence="1">The sequence shown here is derived from an EMBL/GenBank/DDBJ whole genome shotgun (WGS) entry which is preliminary data.</text>
</comment>
<evidence type="ECO:0000313" key="1">
    <source>
        <dbReference type="EMBL" id="KAI9913654.1"/>
    </source>
</evidence>
<organism evidence="1 2">
    <name type="scientific">Peronosclerospora sorghi</name>
    <dbReference type="NCBI Taxonomy" id="230839"/>
    <lineage>
        <taxon>Eukaryota</taxon>
        <taxon>Sar</taxon>
        <taxon>Stramenopiles</taxon>
        <taxon>Oomycota</taxon>
        <taxon>Peronosporomycetes</taxon>
        <taxon>Peronosporales</taxon>
        <taxon>Peronosporaceae</taxon>
        <taxon>Peronosclerospora</taxon>
    </lineage>
</organism>
<keyword evidence="2" id="KW-1185">Reference proteome</keyword>
<evidence type="ECO:0000313" key="2">
    <source>
        <dbReference type="Proteomes" id="UP001163321"/>
    </source>
</evidence>
<dbReference type="Proteomes" id="UP001163321">
    <property type="component" value="Chromosome 4"/>
</dbReference>
<accession>A0ACC0W6D1</accession>
<dbReference type="EMBL" id="CM047583">
    <property type="protein sequence ID" value="KAI9913654.1"/>
    <property type="molecule type" value="Genomic_DNA"/>
</dbReference>